<feature type="compositionally biased region" description="Basic and acidic residues" evidence="3">
    <location>
        <begin position="147"/>
        <end position="167"/>
    </location>
</feature>
<keyword evidence="2" id="KW-0012">Acyltransferase</keyword>
<organism evidence="5 6">
    <name type="scientific">Pseudozyma flocculosa</name>
    <dbReference type="NCBI Taxonomy" id="84751"/>
    <lineage>
        <taxon>Eukaryota</taxon>
        <taxon>Fungi</taxon>
        <taxon>Dikarya</taxon>
        <taxon>Basidiomycota</taxon>
        <taxon>Ustilaginomycotina</taxon>
        <taxon>Ustilaginomycetes</taxon>
        <taxon>Ustilaginales</taxon>
        <taxon>Ustilaginaceae</taxon>
        <taxon>Pseudozyma</taxon>
    </lineage>
</organism>
<dbReference type="InterPro" id="IPR016181">
    <property type="entry name" value="Acyl_CoA_acyltransferase"/>
</dbReference>
<dbReference type="PANTHER" id="PTHR42919:SF8">
    <property type="entry name" value="N-ALPHA-ACETYLTRANSFERASE 50"/>
    <property type="match status" value="1"/>
</dbReference>
<feature type="compositionally biased region" description="Pro residues" evidence="3">
    <location>
        <begin position="20"/>
        <end position="30"/>
    </location>
</feature>
<dbReference type="Gene3D" id="3.40.630.30">
    <property type="match status" value="1"/>
</dbReference>
<dbReference type="CDD" id="cd04301">
    <property type="entry name" value="NAT_SF"/>
    <property type="match status" value="1"/>
</dbReference>
<evidence type="ECO:0000256" key="1">
    <source>
        <dbReference type="ARBA" id="ARBA00022679"/>
    </source>
</evidence>
<protein>
    <submittedName>
        <fullName evidence="5">Related to N-alpha-acetyltransferase 50</fullName>
    </submittedName>
</protein>
<dbReference type="GO" id="GO:0007064">
    <property type="term" value="P:mitotic sister chromatid cohesion"/>
    <property type="evidence" value="ECO:0007669"/>
    <property type="project" value="TreeGrafter"/>
</dbReference>
<gene>
    <name evidence="5" type="ORF">PSFLO_04116</name>
</gene>
<dbReference type="PANTHER" id="PTHR42919">
    <property type="entry name" value="N-ALPHA-ACETYLTRANSFERASE"/>
    <property type="match status" value="1"/>
</dbReference>
<name>A0A5C3F4L5_9BASI</name>
<evidence type="ECO:0000313" key="5">
    <source>
        <dbReference type="EMBL" id="SPO38637.1"/>
    </source>
</evidence>
<feature type="region of interest" description="Disordered" evidence="3">
    <location>
        <begin position="144"/>
        <end position="167"/>
    </location>
</feature>
<dbReference type="SUPFAM" id="SSF55729">
    <property type="entry name" value="Acyl-CoA N-acyltransferases (Nat)"/>
    <property type="match status" value="1"/>
</dbReference>
<feature type="region of interest" description="Disordered" evidence="3">
    <location>
        <begin position="1"/>
        <end position="30"/>
    </location>
</feature>
<dbReference type="GO" id="GO:0016747">
    <property type="term" value="F:acyltransferase activity, transferring groups other than amino-acyl groups"/>
    <property type="evidence" value="ECO:0007669"/>
    <property type="project" value="InterPro"/>
</dbReference>
<dbReference type="AlphaFoldDB" id="A0A5C3F4L5"/>
<evidence type="ECO:0000256" key="2">
    <source>
        <dbReference type="ARBA" id="ARBA00023315"/>
    </source>
</evidence>
<proteinExistence type="predicted"/>
<dbReference type="Proteomes" id="UP000323386">
    <property type="component" value="Unassembled WGS sequence"/>
</dbReference>
<evidence type="ECO:0000313" key="6">
    <source>
        <dbReference type="Proteomes" id="UP000323386"/>
    </source>
</evidence>
<dbReference type="Pfam" id="PF00583">
    <property type="entry name" value="Acetyltransf_1"/>
    <property type="match status" value="1"/>
</dbReference>
<dbReference type="InterPro" id="IPR051556">
    <property type="entry name" value="N-term/lysine_N-AcTrnsfr"/>
</dbReference>
<evidence type="ECO:0000256" key="3">
    <source>
        <dbReference type="SAM" id="MobiDB-lite"/>
    </source>
</evidence>
<evidence type="ECO:0000259" key="4">
    <source>
        <dbReference type="PROSITE" id="PS51186"/>
    </source>
</evidence>
<dbReference type="InterPro" id="IPR000182">
    <property type="entry name" value="GNAT_dom"/>
</dbReference>
<keyword evidence="6" id="KW-1185">Reference proteome</keyword>
<feature type="domain" description="N-acetyltransferase" evidence="4">
    <location>
        <begin position="42"/>
        <end position="225"/>
    </location>
</feature>
<dbReference type="OrthoDB" id="47374at2759"/>
<dbReference type="GO" id="GO:0031415">
    <property type="term" value="C:NatA complex"/>
    <property type="evidence" value="ECO:0007669"/>
    <property type="project" value="TreeGrafter"/>
</dbReference>
<accession>A0A5C3F4L5</accession>
<keyword evidence="1 5" id="KW-0808">Transferase</keyword>
<sequence length="225" mass="24502">MAAVASSSTTPSDPSSSSWPAPPMTYEPRPPAPVRALLPKRIDVADLTPNNLGQLRKLNSVLFPVSYSERFYKDVLDPDVASICKLGLFNDIAVSNVCCRFEADGNDAVKVYIATLGVLAPYRRLGLATALIQHVLKAAGPGSTVELTDKDAPQPAPKKDKNGKEIKPEAVKVQKKVSAVYLHVQTSNDEARAFYEKLGFKVTQTIDSYYRRIQPASAWVLELSA</sequence>
<dbReference type="PROSITE" id="PS51186">
    <property type="entry name" value="GNAT"/>
    <property type="match status" value="1"/>
</dbReference>
<reference evidence="5 6" key="1">
    <citation type="submission" date="2018-03" db="EMBL/GenBank/DDBJ databases">
        <authorList>
            <person name="Guldener U."/>
        </authorList>
    </citation>
    <scope>NUCLEOTIDE SEQUENCE [LARGE SCALE GENOMIC DNA]</scope>
    <source>
        <strain evidence="5 6">DAOM196992</strain>
    </source>
</reference>
<dbReference type="EMBL" id="OOIP01000011">
    <property type="protein sequence ID" value="SPO38637.1"/>
    <property type="molecule type" value="Genomic_DNA"/>
</dbReference>
<feature type="compositionally biased region" description="Low complexity" evidence="3">
    <location>
        <begin position="1"/>
        <end position="19"/>
    </location>
</feature>